<keyword evidence="1" id="KW-0812">Transmembrane</keyword>
<evidence type="ECO:0000313" key="5">
    <source>
        <dbReference type="Proteomes" id="UP000198623"/>
    </source>
</evidence>
<feature type="transmembrane region" description="Helical" evidence="1">
    <location>
        <begin position="31"/>
        <end position="49"/>
    </location>
</feature>
<feature type="chain" id="PRO_5011681477" evidence="2">
    <location>
        <begin position="21"/>
        <end position="51"/>
    </location>
</feature>
<evidence type="ECO:0000313" key="4">
    <source>
        <dbReference type="EMBL" id="SFG47982.1"/>
    </source>
</evidence>
<organism evidence="4 5">
    <name type="scientific">Neptunomonas qingdaonensis</name>
    <dbReference type="NCBI Taxonomy" id="1045558"/>
    <lineage>
        <taxon>Bacteria</taxon>
        <taxon>Pseudomonadati</taxon>
        <taxon>Pseudomonadota</taxon>
        <taxon>Gammaproteobacteria</taxon>
        <taxon>Oceanospirillales</taxon>
        <taxon>Oceanospirillaceae</taxon>
        <taxon>Neptunomonas</taxon>
    </lineage>
</organism>
<accession>A0A1I2S547</accession>
<dbReference type="Pfam" id="PF07589">
    <property type="entry name" value="PEP-CTERM"/>
    <property type="match status" value="1"/>
</dbReference>
<keyword evidence="5" id="KW-1185">Reference proteome</keyword>
<protein>
    <submittedName>
        <fullName evidence="4">PEP-CTERM protein-sorting domain-containing protein</fullName>
    </submittedName>
</protein>
<dbReference type="InterPro" id="IPR013424">
    <property type="entry name" value="Ice-binding_C"/>
</dbReference>
<keyword evidence="2" id="KW-0732">Signal</keyword>
<proteinExistence type="predicted"/>
<dbReference type="NCBIfam" id="TIGR02595">
    <property type="entry name" value="PEP_CTERM"/>
    <property type="match status" value="1"/>
</dbReference>
<sequence>MKNKLLLTAAMVSTSFPTLASAPTSVIPEPSTLGLFAAAAIAITIVAKFKK</sequence>
<evidence type="ECO:0000259" key="3">
    <source>
        <dbReference type="Pfam" id="PF07589"/>
    </source>
</evidence>
<dbReference type="RefSeq" id="WP_090728327.1">
    <property type="nucleotide sequence ID" value="NZ_FOOU01000007.1"/>
</dbReference>
<reference evidence="5" key="1">
    <citation type="submission" date="2016-10" db="EMBL/GenBank/DDBJ databases">
        <authorList>
            <person name="Varghese N."/>
            <person name="Submissions S."/>
        </authorList>
    </citation>
    <scope>NUCLEOTIDE SEQUENCE [LARGE SCALE GENOMIC DNA]</scope>
    <source>
        <strain evidence="5">CGMCC 1.10971</strain>
    </source>
</reference>
<dbReference type="Proteomes" id="UP000198623">
    <property type="component" value="Unassembled WGS sequence"/>
</dbReference>
<keyword evidence="1" id="KW-1133">Transmembrane helix</keyword>
<evidence type="ECO:0000256" key="2">
    <source>
        <dbReference type="SAM" id="SignalP"/>
    </source>
</evidence>
<dbReference type="AlphaFoldDB" id="A0A1I2S547"/>
<dbReference type="STRING" id="1045558.SAMN05216175_107119"/>
<name>A0A1I2S547_9GAMM</name>
<evidence type="ECO:0000256" key="1">
    <source>
        <dbReference type="SAM" id="Phobius"/>
    </source>
</evidence>
<feature type="domain" description="Ice-binding protein C-terminal" evidence="3">
    <location>
        <begin position="27"/>
        <end position="45"/>
    </location>
</feature>
<feature type="signal peptide" evidence="2">
    <location>
        <begin position="1"/>
        <end position="20"/>
    </location>
</feature>
<dbReference type="EMBL" id="FOOU01000007">
    <property type="protein sequence ID" value="SFG47982.1"/>
    <property type="molecule type" value="Genomic_DNA"/>
</dbReference>
<gene>
    <name evidence="4" type="ORF">SAMN05216175_107119</name>
</gene>
<keyword evidence="1" id="KW-0472">Membrane</keyword>